<dbReference type="AlphaFoldDB" id="A0A427ARX4"/>
<evidence type="ECO:0000256" key="2">
    <source>
        <dbReference type="PROSITE-ProRule" id="PRU00708"/>
    </source>
</evidence>
<evidence type="ECO:0000256" key="3">
    <source>
        <dbReference type="SAM" id="SignalP"/>
    </source>
</evidence>
<reference evidence="4 5" key="1">
    <citation type="journal article" date="2014" name="Agronomy (Basel)">
        <title>A Draft Genome Sequence for Ensete ventricosum, the Drought-Tolerant Tree Against Hunger.</title>
        <authorList>
            <person name="Harrison J."/>
            <person name="Moore K.A."/>
            <person name="Paszkiewicz K."/>
            <person name="Jones T."/>
            <person name="Grant M."/>
            <person name="Ambacheew D."/>
            <person name="Muzemil S."/>
            <person name="Studholme D.J."/>
        </authorList>
    </citation>
    <scope>NUCLEOTIDE SEQUENCE [LARGE SCALE GENOMIC DNA]</scope>
</reference>
<dbReference type="PROSITE" id="PS51375">
    <property type="entry name" value="PPR"/>
    <property type="match status" value="3"/>
</dbReference>
<name>A0A427ARX4_ENSVE</name>
<dbReference type="InterPro" id="IPR046960">
    <property type="entry name" value="PPR_At4g14850-like_plant"/>
</dbReference>
<dbReference type="GO" id="GO:0009451">
    <property type="term" value="P:RNA modification"/>
    <property type="evidence" value="ECO:0007669"/>
    <property type="project" value="InterPro"/>
</dbReference>
<dbReference type="Pfam" id="PF13041">
    <property type="entry name" value="PPR_2"/>
    <property type="match status" value="3"/>
</dbReference>
<sequence length="423" mass="46481">FSRFTVLVTGLIDLALKCGSLDDADKLFDDMPHKDVVAWTSMIIGHARHGQFDSSVSWFRAMLASGAVPNWYTFSGALTACSGVGVEALDYGKQIHAQVLKSSFLGPVDPVVYNGLLDMYSSCRCLLFARRLFGSMTVKGPVAWNTMMSGHLRCGQAEEALELLMLMVAYGMRPGGFTYAICVDACTALASIKQGLQLHALIIKSGFDSDLVIRSGLVDMYSKCGCIGSAKLVFEMMPSSDPVLWTTMISAFGKYGCVGEAIMVFEKMVELKIKRDGITYLAVLSACSHGGLVSEGWRYFQLMFEEEGAAIAESEHYGCMVDLLCRSGCLEEALSFIEHMPSEPSVAVWSTLLNSCRIYGNTKLGKIAASRLFKLDPEFQSNWVILSSIHAAQGEWDKTWKLRESMKGENVKKEPGCSWIEHV</sequence>
<dbReference type="PANTHER" id="PTHR47926">
    <property type="entry name" value="PENTATRICOPEPTIDE REPEAT-CONTAINING PROTEIN"/>
    <property type="match status" value="1"/>
</dbReference>
<feature type="signal peptide" evidence="3">
    <location>
        <begin position="1"/>
        <end position="20"/>
    </location>
</feature>
<organism evidence="4 5">
    <name type="scientific">Ensete ventricosum</name>
    <name type="common">Abyssinian banana</name>
    <name type="synonym">Musa ensete</name>
    <dbReference type="NCBI Taxonomy" id="4639"/>
    <lineage>
        <taxon>Eukaryota</taxon>
        <taxon>Viridiplantae</taxon>
        <taxon>Streptophyta</taxon>
        <taxon>Embryophyta</taxon>
        <taxon>Tracheophyta</taxon>
        <taxon>Spermatophyta</taxon>
        <taxon>Magnoliopsida</taxon>
        <taxon>Liliopsida</taxon>
        <taxon>Zingiberales</taxon>
        <taxon>Musaceae</taxon>
        <taxon>Ensete</taxon>
    </lineage>
</organism>
<evidence type="ECO:0000313" key="4">
    <source>
        <dbReference type="EMBL" id="RRT78991.1"/>
    </source>
</evidence>
<keyword evidence="1" id="KW-0677">Repeat</keyword>
<dbReference type="InterPro" id="IPR002885">
    <property type="entry name" value="PPR_rpt"/>
</dbReference>
<dbReference type="Proteomes" id="UP000287651">
    <property type="component" value="Unassembled WGS sequence"/>
</dbReference>
<evidence type="ECO:0000313" key="5">
    <source>
        <dbReference type="Proteomes" id="UP000287651"/>
    </source>
</evidence>
<dbReference type="InterPro" id="IPR046848">
    <property type="entry name" value="E_motif"/>
</dbReference>
<feature type="repeat" description="PPR" evidence="2">
    <location>
        <begin position="241"/>
        <end position="275"/>
    </location>
</feature>
<evidence type="ECO:0008006" key="6">
    <source>
        <dbReference type="Google" id="ProtNLM"/>
    </source>
</evidence>
<feature type="chain" id="PRO_5019532697" description="Pentacotripeptide-repeat region of PRORP domain-containing protein" evidence="3">
    <location>
        <begin position="21"/>
        <end position="423"/>
    </location>
</feature>
<dbReference type="Pfam" id="PF01535">
    <property type="entry name" value="PPR"/>
    <property type="match status" value="3"/>
</dbReference>
<feature type="non-terminal residue" evidence="4">
    <location>
        <position position="1"/>
    </location>
</feature>
<accession>A0A427ARX4</accession>
<proteinExistence type="predicted"/>
<dbReference type="Pfam" id="PF20431">
    <property type="entry name" value="E_motif"/>
    <property type="match status" value="1"/>
</dbReference>
<dbReference type="GO" id="GO:0003723">
    <property type="term" value="F:RNA binding"/>
    <property type="evidence" value="ECO:0007669"/>
    <property type="project" value="InterPro"/>
</dbReference>
<dbReference type="GO" id="GO:0099402">
    <property type="term" value="P:plant organ development"/>
    <property type="evidence" value="ECO:0007669"/>
    <property type="project" value="UniProtKB-ARBA"/>
</dbReference>
<feature type="repeat" description="PPR" evidence="2">
    <location>
        <begin position="35"/>
        <end position="69"/>
    </location>
</feature>
<dbReference type="NCBIfam" id="TIGR00756">
    <property type="entry name" value="PPR"/>
    <property type="match status" value="5"/>
</dbReference>
<dbReference type="Gene3D" id="1.25.40.10">
    <property type="entry name" value="Tetratricopeptide repeat domain"/>
    <property type="match status" value="4"/>
</dbReference>
<dbReference type="PANTHER" id="PTHR47926:SF449">
    <property type="entry name" value="PENTATRICOPEPTIDE REPEAT-CONTAINING PROTEIN"/>
    <property type="match status" value="1"/>
</dbReference>
<dbReference type="FunFam" id="1.25.40.10:FF:000158">
    <property type="entry name" value="pentatricopeptide repeat-containing protein At2g33680"/>
    <property type="match status" value="1"/>
</dbReference>
<comment type="caution">
    <text evidence="4">The sequence shown here is derived from an EMBL/GenBank/DDBJ whole genome shotgun (WGS) entry which is preliminary data.</text>
</comment>
<keyword evidence="3" id="KW-0732">Signal</keyword>
<dbReference type="EMBL" id="AMZH03001527">
    <property type="protein sequence ID" value="RRT78991.1"/>
    <property type="molecule type" value="Genomic_DNA"/>
</dbReference>
<evidence type="ECO:0000256" key="1">
    <source>
        <dbReference type="ARBA" id="ARBA00022737"/>
    </source>
</evidence>
<dbReference type="InterPro" id="IPR011990">
    <property type="entry name" value="TPR-like_helical_dom_sf"/>
</dbReference>
<protein>
    <recommendedName>
        <fullName evidence="6">Pentacotripeptide-repeat region of PRORP domain-containing protein</fullName>
    </recommendedName>
</protein>
<gene>
    <name evidence="4" type="ORF">B296_00024128</name>
</gene>
<feature type="repeat" description="PPR" evidence="2">
    <location>
        <begin position="140"/>
        <end position="174"/>
    </location>
</feature>